<dbReference type="PANTHER" id="PTHR48017">
    <property type="entry name" value="OS05G0424000 PROTEIN-RELATED"/>
    <property type="match status" value="1"/>
</dbReference>
<feature type="transmembrane region" description="Helical" evidence="6">
    <location>
        <begin position="136"/>
        <end position="153"/>
    </location>
</feature>
<evidence type="ECO:0000256" key="3">
    <source>
        <dbReference type="ARBA" id="ARBA00022692"/>
    </source>
</evidence>
<feature type="transmembrane region" description="Helical" evidence="6">
    <location>
        <begin position="239"/>
        <end position="260"/>
    </location>
</feature>
<feature type="transmembrane region" description="Helical" evidence="6">
    <location>
        <begin position="321"/>
        <end position="338"/>
    </location>
</feature>
<feature type="transmembrane region" description="Helical" evidence="6">
    <location>
        <begin position="96"/>
        <end position="115"/>
    </location>
</feature>
<keyword evidence="5 6" id="KW-0472">Membrane</keyword>
<feature type="transmembrane region" description="Helical" evidence="6">
    <location>
        <begin position="280"/>
        <end position="301"/>
    </location>
</feature>
<feature type="transmembrane region" description="Helical" evidence="6">
    <location>
        <begin position="427"/>
        <end position="447"/>
    </location>
</feature>
<evidence type="ECO:0000256" key="5">
    <source>
        <dbReference type="ARBA" id="ARBA00023136"/>
    </source>
</evidence>
<evidence type="ECO:0000256" key="4">
    <source>
        <dbReference type="ARBA" id="ARBA00022989"/>
    </source>
</evidence>
<feature type="domain" description="Amino acid transporter transmembrane" evidence="7">
    <location>
        <begin position="17"/>
        <end position="389"/>
    </location>
</feature>
<proteinExistence type="predicted"/>
<evidence type="ECO:0000313" key="9">
    <source>
        <dbReference type="Proteomes" id="UP001153636"/>
    </source>
</evidence>
<feature type="transmembrane region" description="Helical" evidence="6">
    <location>
        <begin position="42"/>
        <end position="66"/>
    </location>
</feature>
<comment type="subcellular location">
    <subcellularLocation>
        <location evidence="1">Membrane</location>
    </subcellularLocation>
</comment>
<keyword evidence="9" id="KW-1185">Reference proteome</keyword>
<accession>A0A9P0CSS6</accession>
<dbReference type="InterPro" id="IPR013057">
    <property type="entry name" value="AA_transpt_TM"/>
</dbReference>
<organism evidence="8 9">
    <name type="scientific">Psylliodes chrysocephalus</name>
    <dbReference type="NCBI Taxonomy" id="3402493"/>
    <lineage>
        <taxon>Eukaryota</taxon>
        <taxon>Metazoa</taxon>
        <taxon>Ecdysozoa</taxon>
        <taxon>Arthropoda</taxon>
        <taxon>Hexapoda</taxon>
        <taxon>Insecta</taxon>
        <taxon>Pterygota</taxon>
        <taxon>Neoptera</taxon>
        <taxon>Endopterygota</taxon>
        <taxon>Coleoptera</taxon>
        <taxon>Polyphaga</taxon>
        <taxon>Cucujiformia</taxon>
        <taxon>Chrysomeloidea</taxon>
        <taxon>Chrysomelidae</taxon>
        <taxon>Galerucinae</taxon>
        <taxon>Alticini</taxon>
        <taxon>Psylliodes</taxon>
    </lineage>
</organism>
<feature type="transmembrane region" description="Helical" evidence="6">
    <location>
        <begin position="159"/>
        <end position="183"/>
    </location>
</feature>
<dbReference type="Proteomes" id="UP001153636">
    <property type="component" value="Chromosome 3"/>
</dbReference>
<evidence type="ECO:0000256" key="1">
    <source>
        <dbReference type="ARBA" id="ARBA00004370"/>
    </source>
</evidence>
<dbReference type="EMBL" id="OV651815">
    <property type="protein sequence ID" value="CAH1108792.1"/>
    <property type="molecule type" value="Genomic_DNA"/>
</dbReference>
<sequence>DENRTKNGLSTIFAIICILDVFGVFPVVTLPKTIMDCGFYGIAIIFPICSTQIYTAALLGRCWIIAEEISPSIKTKNRYPYAALAEITFGKKLSSFVTFLLDLTVFGGGIPNLIVASQNLQLLGLRASEGSVDISYCFWIIMVGTLLCPILWMGSPKDMKFLCSLSVGIVTTVFLLINGCLLFSEKESNSQETPLQKEIMPQWKNVLKAYGIIAFQFDIHPSILTIQVDMLEKSNLSKAIIGGFSIILIMFGITTLIAYLKWGLLDQPSILETLPTTFPLHITAALVAIQLCLTSAVSNSALYQQMEDCMGISRDFNSKRCVLRTSLTVLAIVIAESVPRFDLVMSIIGGTLTGPLVFILPPLIFIKIRKMRRTYIEQLALASFTNIIFTKDSNSPRVSRYIERKFEDEFTESSHFVITRFKSSFEVILCICIVAVSIILTLSTSYINFSNAVYSYTNVTRPCIYNVSRALIYS</sequence>
<feature type="non-terminal residue" evidence="8">
    <location>
        <position position="1"/>
    </location>
</feature>
<dbReference type="Pfam" id="PF01490">
    <property type="entry name" value="Aa_trans"/>
    <property type="match status" value="1"/>
</dbReference>
<feature type="transmembrane region" description="Helical" evidence="6">
    <location>
        <begin position="344"/>
        <end position="366"/>
    </location>
</feature>
<dbReference type="OrthoDB" id="28208at2759"/>
<evidence type="ECO:0000259" key="7">
    <source>
        <dbReference type="Pfam" id="PF01490"/>
    </source>
</evidence>
<gene>
    <name evidence="8" type="ORF">PSYICH_LOCUS8607</name>
</gene>
<evidence type="ECO:0000256" key="2">
    <source>
        <dbReference type="ARBA" id="ARBA00022448"/>
    </source>
</evidence>
<dbReference type="GO" id="GO:0016020">
    <property type="term" value="C:membrane"/>
    <property type="evidence" value="ECO:0007669"/>
    <property type="project" value="UniProtKB-SubCell"/>
</dbReference>
<evidence type="ECO:0000313" key="8">
    <source>
        <dbReference type="EMBL" id="CAH1108792.1"/>
    </source>
</evidence>
<keyword evidence="2" id="KW-0813">Transport</keyword>
<dbReference type="AlphaFoldDB" id="A0A9P0CSS6"/>
<keyword evidence="4 6" id="KW-1133">Transmembrane helix</keyword>
<protein>
    <recommendedName>
        <fullName evidence="7">Amino acid transporter transmembrane domain-containing protein</fullName>
    </recommendedName>
</protein>
<evidence type="ECO:0000256" key="6">
    <source>
        <dbReference type="SAM" id="Phobius"/>
    </source>
</evidence>
<feature type="transmembrane region" description="Helical" evidence="6">
    <location>
        <begin position="12"/>
        <end position="30"/>
    </location>
</feature>
<name>A0A9P0CSS6_9CUCU</name>
<keyword evidence="3 6" id="KW-0812">Transmembrane</keyword>
<reference evidence="8" key="1">
    <citation type="submission" date="2022-01" db="EMBL/GenBank/DDBJ databases">
        <authorList>
            <person name="King R."/>
        </authorList>
    </citation>
    <scope>NUCLEOTIDE SEQUENCE</scope>
</reference>